<dbReference type="InParanoid" id="T1EUH0"/>
<dbReference type="EMBL" id="KB097495">
    <property type="protein sequence ID" value="ESN96685.1"/>
    <property type="molecule type" value="Genomic_DNA"/>
</dbReference>
<reference evidence="3" key="3">
    <citation type="submission" date="2015-06" db="UniProtKB">
        <authorList>
            <consortium name="EnsemblMetazoa"/>
        </authorList>
    </citation>
    <scope>IDENTIFICATION</scope>
</reference>
<feature type="compositionally biased region" description="Acidic residues" evidence="1">
    <location>
        <begin position="178"/>
        <end position="194"/>
    </location>
</feature>
<accession>T1EUH0</accession>
<feature type="region of interest" description="Disordered" evidence="1">
    <location>
        <begin position="170"/>
        <end position="199"/>
    </location>
</feature>
<dbReference type="GeneID" id="20200220"/>
<dbReference type="CTD" id="20200220"/>
<reference evidence="4" key="1">
    <citation type="submission" date="2012-12" db="EMBL/GenBank/DDBJ databases">
        <authorList>
            <person name="Hellsten U."/>
            <person name="Grimwood J."/>
            <person name="Chapman J.A."/>
            <person name="Shapiro H."/>
            <person name="Aerts A."/>
            <person name="Otillar R.P."/>
            <person name="Terry A.Y."/>
            <person name="Boore J.L."/>
            <person name="Simakov O."/>
            <person name="Marletaz F."/>
            <person name="Cho S.-J."/>
            <person name="Edsinger-Gonzales E."/>
            <person name="Havlak P."/>
            <person name="Kuo D.-H."/>
            <person name="Larsson T."/>
            <person name="Lv J."/>
            <person name="Arendt D."/>
            <person name="Savage R."/>
            <person name="Osoegawa K."/>
            <person name="de Jong P."/>
            <person name="Lindberg D.R."/>
            <person name="Seaver E.C."/>
            <person name="Weisblat D.A."/>
            <person name="Putnam N.H."/>
            <person name="Grigoriev I.V."/>
            <person name="Rokhsar D.S."/>
        </authorList>
    </citation>
    <scope>NUCLEOTIDE SEQUENCE</scope>
</reference>
<reference evidence="2 4" key="2">
    <citation type="journal article" date="2013" name="Nature">
        <title>Insights into bilaterian evolution from three spiralian genomes.</title>
        <authorList>
            <person name="Simakov O."/>
            <person name="Marletaz F."/>
            <person name="Cho S.J."/>
            <person name="Edsinger-Gonzales E."/>
            <person name="Havlak P."/>
            <person name="Hellsten U."/>
            <person name="Kuo D.H."/>
            <person name="Larsson T."/>
            <person name="Lv J."/>
            <person name="Arendt D."/>
            <person name="Savage R."/>
            <person name="Osoegawa K."/>
            <person name="de Jong P."/>
            <person name="Grimwood J."/>
            <person name="Chapman J.A."/>
            <person name="Shapiro H."/>
            <person name="Aerts A."/>
            <person name="Otillar R.P."/>
            <person name="Terry A.Y."/>
            <person name="Boore J.L."/>
            <person name="Grigoriev I.V."/>
            <person name="Lindberg D.R."/>
            <person name="Seaver E.C."/>
            <person name="Weisblat D.A."/>
            <person name="Putnam N.H."/>
            <person name="Rokhsar D.S."/>
        </authorList>
    </citation>
    <scope>NUCLEOTIDE SEQUENCE</scope>
</reference>
<dbReference type="Proteomes" id="UP000015101">
    <property type="component" value="Unassembled WGS sequence"/>
</dbReference>
<dbReference type="KEGG" id="hro:HELRODRAFT_163784"/>
<evidence type="ECO:0000313" key="3">
    <source>
        <dbReference type="EnsemblMetazoa" id="HelroP163784"/>
    </source>
</evidence>
<dbReference type="EMBL" id="AMQM01001456">
    <property type="status" value="NOT_ANNOTATED_CDS"/>
    <property type="molecule type" value="Genomic_DNA"/>
</dbReference>
<sequence length="220" mass="24870">MKCLNNRLSDALVNLKYDDCWKRKGNCDSDGSSSVLEAKLQQLVENYETDVDAIVEILKNSNKDSLSDENSSWLSSKNSFANMRVSDSETTEEEAIANVSDIETTEEEADEEASRSLTIISTARSCKLTSSSSAVAVYNNQMNDQSEVDFEDDFNDNELDELLEVEKSILSHQKSEEAETEDLEDTDVEYDQADDTSYQPADSKYLDVLKKYFGYSKFRQ</sequence>
<gene>
    <name evidence="3" type="primary">20200220</name>
    <name evidence="2" type="ORF">HELRODRAFT_163784</name>
</gene>
<dbReference type="RefSeq" id="XP_009025806.1">
    <property type="nucleotide sequence ID" value="XM_009027558.1"/>
</dbReference>
<name>T1EUH0_HELRO</name>
<dbReference type="AlphaFoldDB" id="T1EUH0"/>
<evidence type="ECO:0000256" key="1">
    <source>
        <dbReference type="SAM" id="MobiDB-lite"/>
    </source>
</evidence>
<organism evidence="3 4">
    <name type="scientific">Helobdella robusta</name>
    <name type="common">Californian leech</name>
    <dbReference type="NCBI Taxonomy" id="6412"/>
    <lineage>
        <taxon>Eukaryota</taxon>
        <taxon>Metazoa</taxon>
        <taxon>Spiralia</taxon>
        <taxon>Lophotrochozoa</taxon>
        <taxon>Annelida</taxon>
        <taxon>Clitellata</taxon>
        <taxon>Hirudinea</taxon>
        <taxon>Rhynchobdellida</taxon>
        <taxon>Glossiphoniidae</taxon>
        <taxon>Helobdella</taxon>
    </lineage>
</organism>
<evidence type="ECO:0000313" key="4">
    <source>
        <dbReference type="Proteomes" id="UP000015101"/>
    </source>
</evidence>
<proteinExistence type="predicted"/>
<dbReference type="HOGENOM" id="CLU_1257290_0_0_1"/>
<protein>
    <submittedName>
        <fullName evidence="2 3">Uncharacterized protein</fullName>
    </submittedName>
</protein>
<evidence type="ECO:0000313" key="2">
    <source>
        <dbReference type="EMBL" id="ESN96685.1"/>
    </source>
</evidence>
<feature type="region of interest" description="Disordered" evidence="1">
    <location>
        <begin position="83"/>
        <end position="115"/>
    </location>
</feature>
<keyword evidence="4" id="KW-1185">Reference proteome</keyword>
<dbReference type="EnsemblMetazoa" id="HelroT163784">
    <property type="protein sequence ID" value="HelroP163784"/>
    <property type="gene ID" value="HelroG163784"/>
</dbReference>